<dbReference type="Gene3D" id="3.40.50.1820">
    <property type="entry name" value="alpha/beta hydrolase"/>
    <property type="match status" value="1"/>
</dbReference>
<proteinExistence type="predicted"/>
<dbReference type="KEGG" id="emc:129326099"/>
<dbReference type="InterPro" id="IPR029058">
    <property type="entry name" value="AB_hydrolase_fold"/>
</dbReference>
<keyword evidence="2" id="KW-1185">Reference proteome</keyword>
<dbReference type="PANTHER" id="PTHR31497:SF0">
    <property type="entry name" value="AUTOCRINE PROLIFERATION REPRESSOR PROTEIN A"/>
    <property type="match status" value="1"/>
</dbReference>
<dbReference type="Proteomes" id="UP001190640">
    <property type="component" value="Chromosome 3"/>
</dbReference>
<dbReference type="RefSeq" id="XP_054830201.1">
    <property type="nucleotide sequence ID" value="XM_054974226.1"/>
</dbReference>
<evidence type="ECO:0000256" key="1">
    <source>
        <dbReference type="SAM" id="SignalP"/>
    </source>
</evidence>
<feature type="signal peptide" evidence="1">
    <location>
        <begin position="1"/>
        <end position="18"/>
    </location>
</feature>
<dbReference type="InterPro" id="IPR009199">
    <property type="entry name" value="PhoPQ-act_pathogen-rel_PqaA"/>
</dbReference>
<keyword evidence="1" id="KW-0732">Signal</keyword>
<protein>
    <submittedName>
        <fullName evidence="3">Autocrine proliferation repressor protein A-like</fullName>
    </submittedName>
</protein>
<accession>A0AA97J360</accession>
<organism evidence="2 3">
    <name type="scientific">Eublepharis macularius</name>
    <name type="common">Leopard gecko</name>
    <name type="synonym">Cyrtodactylus macularius</name>
    <dbReference type="NCBI Taxonomy" id="481883"/>
    <lineage>
        <taxon>Eukaryota</taxon>
        <taxon>Metazoa</taxon>
        <taxon>Chordata</taxon>
        <taxon>Craniata</taxon>
        <taxon>Vertebrata</taxon>
        <taxon>Euteleostomi</taxon>
        <taxon>Lepidosauria</taxon>
        <taxon>Squamata</taxon>
        <taxon>Bifurcata</taxon>
        <taxon>Gekkota</taxon>
        <taxon>Eublepharidae</taxon>
        <taxon>Eublepharinae</taxon>
        <taxon>Eublepharis</taxon>
    </lineage>
</organism>
<gene>
    <name evidence="3" type="primary">LOC129326099</name>
</gene>
<dbReference type="Pfam" id="PF10142">
    <property type="entry name" value="PhoPQ_related"/>
    <property type="match status" value="1"/>
</dbReference>
<evidence type="ECO:0000313" key="2">
    <source>
        <dbReference type="Proteomes" id="UP001190640"/>
    </source>
</evidence>
<feature type="chain" id="PRO_5041639201" evidence="1">
    <location>
        <begin position="19"/>
        <end position="486"/>
    </location>
</feature>
<reference evidence="3" key="1">
    <citation type="submission" date="2025-08" db="UniProtKB">
        <authorList>
            <consortium name="RefSeq"/>
        </authorList>
    </citation>
    <scope>IDENTIFICATION</scope>
    <source>
        <tissue evidence="3">Blood</tissue>
    </source>
</reference>
<dbReference type="PANTHER" id="PTHR31497">
    <property type="entry name" value="AUTOCRINE PROLIFERATION REPRESSOR PROTEIN A"/>
    <property type="match status" value="1"/>
</dbReference>
<dbReference type="AlphaFoldDB" id="A0AA97J360"/>
<dbReference type="SUPFAM" id="SSF53474">
    <property type="entry name" value="alpha/beta-Hydrolases"/>
    <property type="match status" value="1"/>
</dbReference>
<dbReference type="GeneID" id="129326099"/>
<sequence length="486" mass="56171">MHPLSLFLFAACSSSVWLMEHKALDDFVNLHDPHYQYTFLKKEGTRTHSGAPFFHTINMTSQKWLDESEVDKPVWSHKLTIVLPKEGEINELCLLIIMSDQEVTHSSRAQRTRQYQGYLSVEIKSVVAVLEQVPAQPLTFYKHPLGRKNIKERDIWAYSWWRFLNDPDAPPHWLVQFPMVKATVRAMDTVTDFMMKTYQKNTTQFVLTGVSMSSWAAWLTAAVDSRVAGIIPVGMNFLNFTENLHHQFRAYCGWSYMLRPLHEMNITQELDNPRFRLLASHVDPMAYNERYANIVKYIVIASGDQFLQPDSPHYYFAQLEGEKHLRIIPNDDSRFNSLLNFDPRMVFFISIFSISQRPSISWQRTMTNTTGIIHFTSDIKPGDIYSYHADTVDGTRRDFRMKITTGNSSQDDPVKWIRTGVKHMGKGVYKKEMKIPAEGWRAFFIQAMYQSTGTTNWDVLTSEIHIIPDTFPCPDCNGDGCHGTLV</sequence>
<name>A0AA97J360_EUBMA</name>
<evidence type="ECO:0000313" key="3">
    <source>
        <dbReference type="RefSeq" id="XP_054830201.1"/>
    </source>
</evidence>